<evidence type="ECO:0000256" key="1">
    <source>
        <dbReference type="SAM" id="MobiDB-lite"/>
    </source>
</evidence>
<dbReference type="SUPFAM" id="SSF54593">
    <property type="entry name" value="Glyoxalase/Bleomycin resistance protein/Dihydroxybiphenyl dioxygenase"/>
    <property type="match status" value="2"/>
</dbReference>
<evidence type="ECO:0000259" key="2">
    <source>
        <dbReference type="PROSITE" id="PS51819"/>
    </source>
</evidence>
<dbReference type="EMBL" id="JAPFQL010000087">
    <property type="protein sequence ID" value="MDC5698843.1"/>
    <property type="molecule type" value="Genomic_DNA"/>
</dbReference>
<feature type="domain" description="VOC" evidence="2">
    <location>
        <begin position="4"/>
        <end position="119"/>
    </location>
</feature>
<dbReference type="PROSITE" id="PS51819">
    <property type="entry name" value="VOC"/>
    <property type="match status" value="2"/>
</dbReference>
<feature type="domain" description="VOC" evidence="2">
    <location>
        <begin position="142"/>
        <end position="260"/>
    </location>
</feature>
<dbReference type="RefSeq" id="WP_272463407.1">
    <property type="nucleotide sequence ID" value="NZ_JAPFQL010000087.1"/>
</dbReference>
<feature type="region of interest" description="Disordered" evidence="1">
    <location>
        <begin position="281"/>
        <end position="310"/>
    </location>
</feature>
<evidence type="ECO:0000313" key="3">
    <source>
        <dbReference type="EMBL" id="MDC5698843.1"/>
    </source>
</evidence>
<dbReference type="Pfam" id="PF00903">
    <property type="entry name" value="Glyoxalase"/>
    <property type="match status" value="1"/>
</dbReference>
<dbReference type="InterPro" id="IPR037523">
    <property type="entry name" value="VOC_core"/>
</dbReference>
<gene>
    <name evidence="3" type="ORF">OO014_16440</name>
</gene>
<sequence>MITSLAYLGVNSPKKDEWPEMATKFWGAMVTDPGPDGAVRIKFDDALWRLQIHPGEQDETAYIGWGVDHEEDLDRVEKALADLGVSSERGDEALAEARAVNRILVFTDPWGFRHEVTWGQSHVRSSFTPGRAISGFVTGQQGLGHVLLLMPDIEAGHEFFTRLGFRLSDKIIVPGRLNARFYHCNARHHTLALGQCPPGVAGLNHLMIQVNSIDDVGTGYEIAQEMGVPITLTIGRHSNDQQFSFYHSTPSSFHVEYGYGGLEVDEETWIPRVYDRTAVWGHQPHPDGQGRPPGIMHPLGDPKLPAAEEA</sequence>
<protein>
    <submittedName>
        <fullName evidence="3">VOC family protein</fullName>
    </submittedName>
</protein>
<reference evidence="3 4" key="1">
    <citation type="submission" date="2022-11" db="EMBL/GenBank/DDBJ databases">
        <title>Anaerobic phenanthrene biodegradation by a DNRA strain PheN6.</title>
        <authorList>
            <person name="Zhang Z."/>
        </authorList>
    </citation>
    <scope>NUCLEOTIDE SEQUENCE [LARGE SCALE GENOMIC DNA]</scope>
    <source>
        <strain evidence="3 4">PheN6</strain>
    </source>
</reference>
<name>A0ABT5GKT5_9MICO</name>
<dbReference type="InterPro" id="IPR029068">
    <property type="entry name" value="Glyas_Bleomycin-R_OHBP_Dase"/>
</dbReference>
<organism evidence="3 4">
    <name type="scientific">Intrasporangium calvum</name>
    <dbReference type="NCBI Taxonomy" id="53358"/>
    <lineage>
        <taxon>Bacteria</taxon>
        <taxon>Bacillati</taxon>
        <taxon>Actinomycetota</taxon>
        <taxon>Actinomycetes</taxon>
        <taxon>Micrococcales</taxon>
        <taxon>Intrasporangiaceae</taxon>
        <taxon>Intrasporangium</taxon>
    </lineage>
</organism>
<keyword evidence="4" id="KW-1185">Reference proteome</keyword>
<accession>A0ABT5GKT5</accession>
<dbReference type="Gene3D" id="3.10.180.10">
    <property type="entry name" value="2,3-Dihydroxybiphenyl 1,2-Dioxygenase, domain 1"/>
    <property type="match status" value="2"/>
</dbReference>
<dbReference type="InterPro" id="IPR004360">
    <property type="entry name" value="Glyas_Fos-R_dOase_dom"/>
</dbReference>
<dbReference type="Pfam" id="PF22632">
    <property type="entry name" value="BphC_D1"/>
    <property type="match status" value="1"/>
</dbReference>
<evidence type="ECO:0000313" key="4">
    <source>
        <dbReference type="Proteomes" id="UP001150259"/>
    </source>
</evidence>
<dbReference type="CDD" id="cd07237">
    <property type="entry name" value="BphC1-RGP6_C_like"/>
    <property type="match status" value="1"/>
</dbReference>
<dbReference type="Proteomes" id="UP001150259">
    <property type="component" value="Unassembled WGS sequence"/>
</dbReference>
<dbReference type="CDD" id="cd07252">
    <property type="entry name" value="BphC1-RGP6_N_like"/>
    <property type="match status" value="1"/>
</dbReference>
<proteinExistence type="predicted"/>
<comment type="caution">
    <text evidence="3">The sequence shown here is derived from an EMBL/GenBank/DDBJ whole genome shotgun (WGS) entry which is preliminary data.</text>
</comment>